<dbReference type="Pfam" id="PF03348">
    <property type="entry name" value="Serinc"/>
    <property type="match status" value="1"/>
</dbReference>
<evidence type="ECO:0000256" key="1">
    <source>
        <dbReference type="ARBA" id="ARBA00004141"/>
    </source>
</evidence>
<keyword evidence="5 7" id="KW-0472">Membrane</keyword>
<dbReference type="PANTHER" id="PTHR10383:SF23">
    <property type="entry name" value="SERINC-DOMAIN CONTAINING SERINE AND SPHINGOLIPID BIOSYNTHESIS PROTEIN"/>
    <property type="match status" value="1"/>
</dbReference>
<proteinExistence type="inferred from homology"/>
<name>A0A5N6QQ82_9ROSI</name>
<feature type="coiled-coil region" evidence="6">
    <location>
        <begin position="25"/>
        <end position="52"/>
    </location>
</feature>
<dbReference type="AlphaFoldDB" id="A0A5N6QQ82"/>
<keyword evidence="4 7" id="KW-1133">Transmembrane helix</keyword>
<organism evidence="8 9">
    <name type="scientific">Carpinus fangiana</name>
    <dbReference type="NCBI Taxonomy" id="176857"/>
    <lineage>
        <taxon>Eukaryota</taxon>
        <taxon>Viridiplantae</taxon>
        <taxon>Streptophyta</taxon>
        <taxon>Embryophyta</taxon>
        <taxon>Tracheophyta</taxon>
        <taxon>Spermatophyta</taxon>
        <taxon>Magnoliopsida</taxon>
        <taxon>eudicotyledons</taxon>
        <taxon>Gunneridae</taxon>
        <taxon>Pentapetalae</taxon>
        <taxon>rosids</taxon>
        <taxon>fabids</taxon>
        <taxon>Fagales</taxon>
        <taxon>Betulaceae</taxon>
        <taxon>Carpinus</taxon>
    </lineage>
</organism>
<dbReference type="EMBL" id="CM017322">
    <property type="protein sequence ID" value="KAE8008986.1"/>
    <property type="molecule type" value="Genomic_DNA"/>
</dbReference>
<evidence type="ECO:0000256" key="5">
    <source>
        <dbReference type="ARBA" id="ARBA00023136"/>
    </source>
</evidence>
<protein>
    <submittedName>
        <fullName evidence="8">Uncharacterized protein</fullName>
    </submittedName>
</protein>
<dbReference type="InterPro" id="IPR005016">
    <property type="entry name" value="TDE1/TMS"/>
</dbReference>
<comment type="subcellular location">
    <subcellularLocation>
        <location evidence="1">Membrane</location>
        <topology evidence="1">Multi-pass membrane protein</topology>
    </subcellularLocation>
</comment>
<keyword evidence="6" id="KW-0175">Coiled coil</keyword>
<feature type="transmembrane region" description="Helical" evidence="7">
    <location>
        <begin position="106"/>
        <end position="129"/>
    </location>
</feature>
<comment type="similarity">
    <text evidence="2">Belongs to the TDE1 family.</text>
</comment>
<sequence>MPTYRRSCNTTFPHHLIELKLKETTTRLEQQLAEEKAARLKAEEQARLNEEKSNDDILELKEKLAKRFLMAICAIVMATFSTGIDSQSFQFRKDEVQQEGDIPYKYGFFHLVFAFGAMYFAMLFISWNLNDLAMK</sequence>
<keyword evidence="9" id="KW-1185">Reference proteome</keyword>
<accession>A0A5N6QQ82</accession>
<dbReference type="PANTHER" id="PTHR10383">
    <property type="entry name" value="SERINE INCORPORATOR"/>
    <property type="match status" value="1"/>
</dbReference>
<evidence type="ECO:0000313" key="9">
    <source>
        <dbReference type="Proteomes" id="UP000327013"/>
    </source>
</evidence>
<evidence type="ECO:0000256" key="7">
    <source>
        <dbReference type="SAM" id="Phobius"/>
    </source>
</evidence>
<dbReference type="OrthoDB" id="5963193at2759"/>
<evidence type="ECO:0000256" key="2">
    <source>
        <dbReference type="ARBA" id="ARBA00006665"/>
    </source>
</evidence>
<feature type="transmembrane region" description="Helical" evidence="7">
    <location>
        <begin position="68"/>
        <end position="86"/>
    </location>
</feature>
<evidence type="ECO:0000256" key="6">
    <source>
        <dbReference type="SAM" id="Coils"/>
    </source>
</evidence>
<gene>
    <name evidence="8" type="ORF">FH972_005444</name>
</gene>
<evidence type="ECO:0000313" key="8">
    <source>
        <dbReference type="EMBL" id="KAE8008986.1"/>
    </source>
</evidence>
<dbReference type="GO" id="GO:0016020">
    <property type="term" value="C:membrane"/>
    <property type="evidence" value="ECO:0007669"/>
    <property type="project" value="UniProtKB-SubCell"/>
</dbReference>
<keyword evidence="3 7" id="KW-0812">Transmembrane</keyword>
<evidence type="ECO:0000256" key="3">
    <source>
        <dbReference type="ARBA" id="ARBA00022692"/>
    </source>
</evidence>
<reference evidence="8 9" key="1">
    <citation type="submission" date="2019-06" db="EMBL/GenBank/DDBJ databases">
        <title>A chromosomal-level reference genome of Carpinus fangiana (Coryloideae, Betulaceae).</title>
        <authorList>
            <person name="Yang X."/>
            <person name="Wang Z."/>
            <person name="Zhang L."/>
            <person name="Hao G."/>
            <person name="Liu J."/>
            <person name="Yang Y."/>
        </authorList>
    </citation>
    <scope>NUCLEOTIDE SEQUENCE [LARGE SCALE GENOMIC DNA]</scope>
    <source>
        <strain evidence="8">Cfa_2016G</strain>
        <tissue evidence="8">Leaf</tissue>
    </source>
</reference>
<dbReference type="Proteomes" id="UP000327013">
    <property type="component" value="Chromosome 2"/>
</dbReference>
<evidence type="ECO:0000256" key="4">
    <source>
        <dbReference type="ARBA" id="ARBA00022989"/>
    </source>
</evidence>